<keyword evidence="1" id="KW-0732">Signal</keyword>
<accession>A0A6A6AXW1</accession>
<dbReference type="AlphaFoldDB" id="A0A6A6AXW1"/>
<dbReference type="GeneID" id="54304016"/>
<evidence type="ECO:0008006" key="4">
    <source>
        <dbReference type="Google" id="ProtNLM"/>
    </source>
</evidence>
<reference evidence="2" key="1">
    <citation type="journal article" date="2020" name="Stud. Mycol.">
        <title>101 Dothideomycetes genomes: a test case for predicting lifestyles and emergence of pathogens.</title>
        <authorList>
            <person name="Haridas S."/>
            <person name="Albert R."/>
            <person name="Binder M."/>
            <person name="Bloem J."/>
            <person name="Labutti K."/>
            <person name="Salamov A."/>
            <person name="Andreopoulos B."/>
            <person name="Baker S."/>
            <person name="Barry K."/>
            <person name="Bills G."/>
            <person name="Bluhm B."/>
            <person name="Cannon C."/>
            <person name="Castanera R."/>
            <person name="Culley D."/>
            <person name="Daum C."/>
            <person name="Ezra D."/>
            <person name="Gonzalez J."/>
            <person name="Henrissat B."/>
            <person name="Kuo A."/>
            <person name="Liang C."/>
            <person name="Lipzen A."/>
            <person name="Lutzoni F."/>
            <person name="Magnuson J."/>
            <person name="Mondo S."/>
            <person name="Nolan M."/>
            <person name="Ohm R."/>
            <person name="Pangilinan J."/>
            <person name="Park H.-J."/>
            <person name="Ramirez L."/>
            <person name="Alfaro M."/>
            <person name="Sun H."/>
            <person name="Tritt A."/>
            <person name="Yoshinaga Y."/>
            <person name="Zwiers L.-H."/>
            <person name="Turgeon B."/>
            <person name="Goodwin S."/>
            <person name="Spatafora J."/>
            <person name="Crous P."/>
            <person name="Grigoriev I."/>
        </authorList>
    </citation>
    <scope>NUCLEOTIDE SEQUENCE</scope>
    <source>
        <strain evidence="2">CBS 121167</strain>
    </source>
</reference>
<feature type="signal peptide" evidence="1">
    <location>
        <begin position="1"/>
        <end position="23"/>
    </location>
</feature>
<proteinExistence type="predicted"/>
<evidence type="ECO:0000313" key="3">
    <source>
        <dbReference type="Proteomes" id="UP000799438"/>
    </source>
</evidence>
<dbReference type="Proteomes" id="UP000799438">
    <property type="component" value="Unassembled WGS sequence"/>
</dbReference>
<dbReference type="EMBL" id="ML995521">
    <property type="protein sequence ID" value="KAF2136446.1"/>
    <property type="molecule type" value="Genomic_DNA"/>
</dbReference>
<sequence>MYSYTAATLAFASLALRASTVAAADDFSDWAFGNMFAIGPASNGATIAKATYSLVPPPVPCGGGEGDGNSFMSIWVGVSTSTSDNDTPLVQPLLNWSPNQESQGCPASVEEWCVAASTFYPSGQVQQDYVTIPKKGTVDFEIDAESTEKIISKVWVNGEKVSEQTDTSLTPTAEAPLPTYFFSSNECYQNVCGSLNSHEWTDIVITLTEADKSFGDTLELTGATSDGLTTSDGGKTWTAKSIKINGDVFPHGGKEQTCKA</sequence>
<dbReference type="OrthoDB" id="5086500at2759"/>
<evidence type="ECO:0000313" key="2">
    <source>
        <dbReference type="EMBL" id="KAF2136446.1"/>
    </source>
</evidence>
<name>A0A6A6AXW1_9PEZI</name>
<protein>
    <recommendedName>
        <fullName evidence="4">Concanavalin A-like lectin/glucanase</fullName>
    </recommendedName>
</protein>
<evidence type="ECO:0000256" key="1">
    <source>
        <dbReference type="SAM" id="SignalP"/>
    </source>
</evidence>
<organism evidence="2 3">
    <name type="scientific">Aplosporella prunicola CBS 121167</name>
    <dbReference type="NCBI Taxonomy" id="1176127"/>
    <lineage>
        <taxon>Eukaryota</taxon>
        <taxon>Fungi</taxon>
        <taxon>Dikarya</taxon>
        <taxon>Ascomycota</taxon>
        <taxon>Pezizomycotina</taxon>
        <taxon>Dothideomycetes</taxon>
        <taxon>Dothideomycetes incertae sedis</taxon>
        <taxon>Botryosphaeriales</taxon>
        <taxon>Aplosporellaceae</taxon>
        <taxon>Aplosporella</taxon>
    </lineage>
</organism>
<keyword evidence="3" id="KW-1185">Reference proteome</keyword>
<dbReference type="RefSeq" id="XP_033392164.1">
    <property type="nucleotide sequence ID" value="XM_033546510.1"/>
</dbReference>
<feature type="chain" id="PRO_5025608096" description="Concanavalin A-like lectin/glucanase" evidence="1">
    <location>
        <begin position="24"/>
        <end position="260"/>
    </location>
</feature>
<gene>
    <name evidence="2" type="ORF">K452DRAFT_362547</name>
</gene>